<feature type="transmembrane region" description="Helical" evidence="1">
    <location>
        <begin position="6"/>
        <end position="28"/>
    </location>
</feature>
<dbReference type="OrthoDB" id="9180266at2"/>
<keyword evidence="1" id="KW-0812">Transmembrane</keyword>
<name>A0A1I1G3E7_9GAMM</name>
<keyword evidence="4" id="KW-1185">Reference proteome</keyword>
<gene>
    <name evidence="3" type="ORF">SAMN05660443_1392</name>
</gene>
<feature type="domain" description="Nitrate/nitrite sensing protein" evidence="2">
    <location>
        <begin position="53"/>
        <end position="277"/>
    </location>
</feature>
<protein>
    <submittedName>
        <fullName evidence="3">Nitrate and nitrite sensing</fullName>
    </submittedName>
</protein>
<evidence type="ECO:0000256" key="1">
    <source>
        <dbReference type="SAM" id="Phobius"/>
    </source>
</evidence>
<evidence type="ECO:0000313" key="4">
    <source>
        <dbReference type="Proteomes" id="UP000199058"/>
    </source>
</evidence>
<dbReference type="STRING" id="1122252.SAMN05660443_1392"/>
<dbReference type="InterPro" id="IPR013587">
    <property type="entry name" value="Nitrate/nitrite_sensing"/>
</dbReference>
<evidence type="ECO:0000313" key="3">
    <source>
        <dbReference type="EMBL" id="SFC06369.1"/>
    </source>
</evidence>
<keyword evidence="1" id="KW-1133">Transmembrane helix</keyword>
<dbReference type="Proteomes" id="UP000199058">
    <property type="component" value="Unassembled WGS sequence"/>
</dbReference>
<dbReference type="AlphaFoldDB" id="A0A1I1G3E7"/>
<proteinExistence type="predicted"/>
<sequence length="284" mass="32279">MFAFITHYALLLVLLASSFFLFSLFIFLHQLRLRQTQQLKQLRLQQLGKLREIIAGLQRHRGLSNGLLSGDASLQGDLDATRRKLDQQIQEAKKRVNSHQDSWNNLFDHWSRLREGRIQQAENNLAQHHLIIRNSIFLLQDLAINLDLTGEDSNLAFLTCIWQDVIQAAEWAGQARALGTGIAAAHKSSAEQRIRLRFLYHKIQELSGQAFATLQQSDLGRSFSLGRCQASVNQFLHCIEQDLLADEEPKTSARVYFQQATQAIDQLFSLVDSSLEALQTSART</sequence>
<dbReference type="EMBL" id="FOLH01000002">
    <property type="protein sequence ID" value="SFC06369.1"/>
    <property type="molecule type" value="Genomic_DNA"/>
</dbReference>
<dbReference type="RefSeq" id="WP_091961124.1">
    <property type="nucleotide sequence ID" value="NZ_FOLH01000002.1"/>
</dbReference>
<dbReference type="Pfam" id="PF08376">
    <property type="entry name" value="NIT"/>
    <property type="match status" value="1"/>
</dbReference>
<organism evidence="3 4">
    <name type="scientific">Marinospirillum celere</name>
    <dbReference type="NCBI Taxonomy" id="1122252"/>
    <lineage>
        <taxon>Bacteria</taxon>
        <taxon>Pseudomonadati</taxon>
        <taxon>Pseudomonadota</taxon>
        <taxon>Gammaproteobacteria</taxon>
        <taxon>Oceanospirillales</taxon>
        <taxon>Oceanospirillaceae</taxon>
        <taxon>Marinospirillum</taxon>
    </lineage>
</organism>
<accession>A0A1I1G3E7</accession>
<keyword evidence="1" id="KW-0472">Membrane</keyword>
<reference evidence="3 4" key="1">
    <citation type="submission" date="2016-10" db="EMBL/GenBank/DDBJ databases">
        <authorList>
            <person name="de Groot N.N."/>
        </authorList>
    </citation>
    <scope>NUCLEOTIDE SEQUENCE [LARGE SCALE GENOMIC DNA]</scope>
    <source>
        <strain evidence="3 4">DSM 18438</strain>
    </source>
</reference>
<evidence type="ECO:0000259" key="2">
    <source>
        <dbReference type="Pfam" id="PF08376"/>
    </source>
</evidence>